<organism evidence="3 4">
    <name type="scientific">Coemansia spiralis</name>
    <dbReference type="NCBI Taxonomy" id="417178"/>
    <lineage>
        <taxon>Eukaryota</taxon>
        <taxon>Fungi</taxon>
        <taxon>Fungi incertae sedis</taxon>
        <taxon>Zoopagomycota</taxon>
        <taxon>Kickxellomycotina</taxon>
        <taxon>Kickxellomycetes</taxon>
        <taxon>Kickxellales</taxon>
        <taxon>Kickxellaceae</taxon>
        <taxon>Coemansia</taxon>
    </lineage>
</organism>
<gene>
    <name evidence="3" type="ORF">GGI25_002426</name>
</gene>
<sequence length="134" mass="15100">MKCIRVSNPDDFDSQIDEATKSSDAVFVLFFGRESPATNESWCPDCVIADPIVRKAIGTVKNSILLEVPVDRSSDISSPTNIFRKRRDISLTRIPTLLRWTKSGPSSNRLVEDECKLEENIEKFATETTVNSYK</sequence>
<dbReference type="GO" id="GO:0005829">
    <property type="term" value="C:cytosol"/>
    <property type="evidence" value="ECO:0007669"/>
    <property type="project" value="TreeGrafter"/>
</dbReference>
<dbReference type="InterPro" id="IPR036249">
    <property type="entry name" value="Thioredoxin-like_sf"/>
</dbReference>
<evidence type="ECO:0000259" key="2">
    <source>
        <dbReference type="Pfam" id="PF06110"/>
    </source>
</evidence>
<dbReference type="AlphaFoldDB" id="A0A9W8KYF5"/>
<feature type="domain" description="Thioredoxin" evidence="2">
    <location>
        <begin position="9"/>
        <end position="126"/>
    </location>
</feature>
<dbReference type="OrthoDB" id="78947at2759"/>
<protein>
    <recommendedName>
        <fullName evidence="2">Thioredoxin domain-containing protein</fullName>
    </recommendedName>
</protein>
<dbReference type="EMBL" id="JANBTW010000022">
    <property type="protein sequence ID" value="KAJ2678254.1"/>
    <property type="molecule type" value="Genomic_DNA"/>
</dbReference>
<comment type="similarity">
    <text evidence="1">Belongs to the thioredoxin family.</text>
</comment>
<evidence type="ECO:0000256" key="1">
    <source>
        <dbReference type="ARBA" id="ARBA00008987"/>
    </source>
</evidence>
<dbReference type="Gene3D" id="3.40.30.10">
    <property type="entry name" value="Glutaredoxin"/>
    <property type="match status" value="1"/>
</dbReference>
<dbReference type="GO" id="GO:0047134">
    <property type="term" value="F:protein-disulfide reductase [NAD(P)H] activity"/>
    <property type="evidence" value="ECO:0007669"/>
    <property type="project" value="InterPro"/>
</dbReference>
<evidence type="ECO:0000313" key="4">
    <source>
        <dbReference type="Proteomes" id="UP001151518"/>
    </source>
</evidence>
<evidence type="ECO:0000313" key="3">
    <source>
        <dbReference type="EMBL" id="KAJ2678254.1"/>
    </source>
</evidence>
<accession>A0A9W8KYF5</accession>
<dbReference type="InterPro" id="IPR045108">
    <property type="entry name" value="TXNDC17-like"/>
</dbReference>
<dbReference type="Pfam" id="PF06110">
    <property type="entry name" value="TXD17-like_Trx"/>
    <property type="match status" value="1"/>
</dbReference>
<dbReference type="PANTHER" id="PTHR12452:SF0">
    <property type="entry name" value="THIOREDOXIN DOMAIN-CONTAINING PROTEIN 17"/>
    <property type="match status" value="1"/>
</dbReference>
<dbReference type="InterPro" id="IPR010357">
    <property type="entry name" value="TXNDC17_dom"/>
</dbReference>
<name>A0A9W8KYF5_9FUNG</name>
<comment type="caution">
    <text evidence="3">The sequence shown here is derived from an EMBL/GenBank/DDBJ whole genome shotgun (WGS) entry which is preliminary data.</text>
</comment>
<reference evidence="3" key="1">
    <citation type="submission" date="2022-07" db="EMBL/GenBank/DDBJ databases">
        <title>Phylogenomic reconstructions and comparative analyses of Kickxellomycotina fungi.</title>
        <authorList>
            <person name="Reynolds N.K."/>
            <person name="Stajich J.E."/>
            <person name="Barry K."/>
            <person name="Grigoriev I.V."/>
            <person name="Crous P."/>
            <person name="Smith M.E."/>
        </authorList>
    </citation>
    <scope>NUCLEOTIDE SEQUENCE</scope>
    <source>
        <strain evidence="3">NRRL 3115</strain>
    </source>
</reference>
<dbReference type="SUPFAM" id="SSF52833">
    <property type="entry name" value="Thioredoxin-like"/>
    <property type="match status" value="1"/>
</dbReference>
<dbReference type="Proteomes" id="UP001151518">
    <property type="component" value="Unassembled WGS sequence"/>
</dbReference>
<proteinExistence type="inferred from homology"/>
<dbReference type="PANTHER" id="PTHR12452">
    <property type="entry name" value="42-9-9 PROTEIN-RELATED"/>
    <property type="match status" value="1"/>
</dbReference>